<proteinExistence type="predicted"/>
<reference evidence="1 2" key="1">
    <citation type="submission" date="2015-07" db="EMBL/GenBank/DDBJ databases">
        <title>The genome of Dufourea novaeangliae.</title>
        <authorList>
            <person name="Pan H."/>
            <person name="Kapheim K."/>
        </authorList>
    </citation>
    <scope>NUCLEOTIDE SEQUENCE [LARGE SCALE GENOMIC DNA]</scope>
    <source>
        <strain evidence="1">0120121106</strain>
        <tissue evidence="1">Whole body</tissue>
    </source>
</reference>
<sequence>MSKRGANNSPTSLADELIDQSCSPATASKFIDVVSLIIVPPPLLFRFSLRST</sequence>
<organism evidence="1 2">
    <name type="scientific">Dufourea novaeangliae</name>
    <name type="common">Sweat bee</name>
    <dbReference type="NCBI Taxonomy" id="178035"/>
    <lineage>
        <taxon>Eukaryota</taxon>
        <taxon>Metazoa</taxon>
        <taxon>Ecdysozoa</taxon>
        <taxon>Arthropoda</taxon>
        <taxon>Hexapoda</taxon>
        <taxon>Insecta</taxon>
        <taxon>Pterygota</taxon>
        <taxon>Neoptera</taxon>
        <taxon>Endopterygota</taxon>
        <taxon>Hymenoptera</taxon>
        <taxon>Apocrita</taxon>
        <taxon>Aculeata</taxon>
        <taxon>Apoidea</taxon>
        <taxon>Anthophila</taxon>
        <taxon>Halictidae</taxon>
        <taxon>Rophitinae</taxon>
        <taxon>Dufourea</taxon>
    </lineage>
</organism>
<dbReference type="Proteomes" id="UP000076502">
    <property type="component" value="Unassembled WGS sequence"/>
</dbReference>
<evidence type="ECO:0000313" key="1">
    <source>
        <dbReference type="EMBL" id="KZC08210.1"/>
    </source>
</evidence>
<gene>
    <name evidence="1" type="ORF">WN55_10943</name>
</gene>
<dbReference type="AlphaFoldDB" id="A0A154PAJ5"/>
<keyword evidence="2" id="KW-1185">Reference proteome</keyword>
<name>A0A154PAJ5_DUFNO</name>
<protein>
    <submittedName>
        <fullName evidence="1">Uncharacterized protein</fullName>
    </submittedName>
</protein>
<dbReference type="EMBL" id="KQ434845">
    <property type="protein sequence ID" value="KZC08210.1"/>
    <property type="molecule type" value="Genomic_DNA"/>
</dbReference>
<evidence type="ECO:0000313" key="2">
    <source>
        <dbReference type="Proteomes" id="UP000076502"/>
    </source>
</evidence>
<accession>A0A154PAJ5</accession>